<name>F0SGE0_RUBBR</name>
<dbReference type="Proteomes" id="UP000006860">
    <property type="component" value="Chromosome"/>
</dbReference>
<dbReference type="AlphaFoldDB" id="F0SGE0"/>
<evidence type="ECO:0000256" key="1">
    <source>
        <dbReference type="SAM" id="SignalP"/>
    </source>
</evidence>
<evidence type="ECO:0000313" key="2">
    <source>
        <dbReference type="EMBL" id="ADY60539.1"/>
    </source>
</evidence>
<organism evidence="2 3">
    <name type="scientific">Rubinisphaera brasiliensis (strain ATCC 49424 / DSM 5305 / JCM 21570 / IAM 15109 / NBRC 103401 / IFAM 1448)</name>
    <name type="common">Planctomyces brasiliensis</name>
    <dbReference type="NCBI Taxonomy" id="756272"/>
    <lineage>
        <taxon>Bacteria</taxon>
        <taxon>Pseudomonadati</taxon>
        <taxon>Planctomycetota</taxon>
        <taxon>Planctomycetia</taxon>
        <taxon>Planctomycetales</taxon>
        <taxon>Planctomycetaceae</taxon>
        <taxon>Rubinisphaera</taxon>
    </lineage>
</organism>
<dbReference type="EMBL" id="CP002546">
    <property type="protein sequence ID" value="ADY60539.1"/>
    <property type="molecule type" value="Genomic_DNA"/>
</dbReference>
<keyword evidence="1" id="KW-0732">Signal</keyword>
<feature type="signal peptide" evidence="1">
    <location>
        <begin position="1"/>
        <end position="23"/>
    </location>
</feature>
<keyword evidence="3" id="KW-1185">Reference proteome</keyword>
<sequence>MKTLVLQAAIAAGLLAGGAAAEAGPYDWRPGYDSYNSWRGNSYDNYPRSRNGYSYHAPRNYVRPYYNPGYVPYNTYYGPQFGVQPYYYGRQLHFQYQYQYQYWYGY</sequence>
<reference evidence="3" key="1">
    <citation type="submission" date="2011-02" db="EMBL/GenBank/DDBJ databases">
        <title>The complete genome of Planctomyces brasiliensis DSM 5305.</title>
        <authorList>
            <person name="Lucas S."/>
            <person name="Copeland A."/>
            <person name="Lapidus A."/>
            <person name="Bruce D."/>
            <person name="Goodwin L."/>
            <person name="Pitluck S."/>
            <person name="Kyrpides N."/>
            <person name="Mavromatis K."/>
            <person name="Pagani I."/>
            <person name="Ivanova N."/>
            <person name="Ovchinnikova G."/>
            <person name="Lu M."/>
            <person name="Detter J.C."/>
            <person name="Han C."/>
            <person name="Land M."/>
            <person name="Hauser L."/>
            <person name="Markowitz V."/>
            <person name="Cheng J.-F."/>
            <person name="Hugenholtz P."/>
            <person name="Woyke T."/>
            <person name="Wu D."/>
            <person name="Tindall B."/>
            <person name="Pomrenke H.G."/>
            <person name="Brambilla E."/>
            <person name="Klenk H.-P."/>
            <person name="Eisen J.A."/>
        </authorList>
    </citation>
    <scope>NUCLEOTIDE SEQUENCE [LARGE SCALE GENOMIC DNA]</scope>
    <source>
        <strain evidence="3">ATCC 49424 / DSM 5305 / JCM 21570 / NBRC 103401 / IFAM 1448</strain>
    </source>
</reference>
<feature type="chain" id="PRO_5003256218" description="Signal peptide-domain containing protein" evidence="1">
    <location>
        <begin position="24"/>
        <end position="106"/>
    </location>
</feature>
<accession>F0SGE0</accession>
<protein>
    <recommendedName>
        <fullName evidence="4">Signal peptide-domain containing protein</fullName>
    </recommendedName>
</protein>
<dbReference type="KEGG" id="pbs:Plabr_2940"/>
<evidence type="ECO:0008006" key="4">
    <source>
        <dbReference type="Google" id="ProtNLM"/>
    </source>
</evidence>
<proteinExistence type="predicted"/>
<dbReference type="RefSeq" id="WP_013629261.1">
    <property type="nucleotide sequence ID" value="NC_015174.1"/>
</dbReference>
<dbReference type="HOGENOM" id="CLU_2221271_0_0_0"/>
<gene>
    <name evidence="2" type="ordered locus">Plabr_2940</name>
</gene>
<evidence type="ECO:0000313" key="3">
    <source>
        <dbReference type="Proteomes" id="UP000006860"/>
    </source>
</evidence>